<dbReference type="SMART" id="SM00282">
    <property type="entry name" value="LamG"/>
    <property type="match status" value="1"/>
</dbReference>
<dbReference type="KEGG" id="tnl:113501393"/>
<dbReference type="InParanoid" id="A0A7E5WCF1"/>
<dbReference type="Gene3D" id="2.60.120.200">
    <property type="match status" value="1"/>
</dbReference>
<dbReference type="Pfam" id="PF02210">
    <property type="entry name" value="Laminin_G_2"/>
    <property type="match status" value="1"/>
</dbReference>
<comment type="caution">
    <text evidence="1">Lacks conserved residue(s) required for the propagation of feature annotation.</text>
</comment>
<reference evidence="4" key="1">
    <citation type="submission" date="2025-08" db="UniProtKB">
        <authorList>
            <consortium name="RefSeq"/>
        </authorList>
    </citation>
    <scope>IDENTIFICATION</scope>
</reference>
<dbReference type="PANTHER" id="PTHR15036">
    <property type="entry name" value="PIKACHURIN-LIKE PROTEIN"/>
    <property type="match status" value="1"/>
</dbReference>
<evidence type="ECO:0000313" key="3">
    <source>
        <dbReference type="Proteomes" id="UP000322000"/>
    </source>
</evidence>
<feature type="domain" description="Laminin G" evidence="2">
    <location>
        <begin position="100"/>
        <end position="283"/>
    </location>
</feature>
<dbReference type="GeneID" id="113501393"/>
<proteinExistence type="predicted"/>
<dbReference type="InterPro" id="IPR001791">
    <property type="entry name" value="Laminin_G"/>
</dbReference>
<dbReference type="PROSITE" id="PS50025">
    <property type="entry name" value="LAM_G_DOMAIN"/>
    <property type="match status" value="1"/>
</dbReference>
<dbReference type="InterPro" id="IPR013320">
    <property type="entry name" value="ConA-like_dom_sf"/>
</dbReference>
<dbReference type="Proteomes" id="UP000322000">
    <property type="component" value="Chromosome 15"/>
</dbReference>
<protein>
    <submittedName>
        <fullName evidence="4">Protein eyes shut-like</fullName>
    </submittedName>
</protein>
<evidence type="ECO:0000256" key="1">
    <source>
        <dbReference type="PROSITE-ProRule" id="PRU00122"/>
    </source>
</evidence>
<organism evidence="3 4">
    <name type="scientific">Trichoplusia ni</name>
    <name type="common">Cabbage looper</name>
    <dbReference type="NCBI Taxonomy" id="7111"/>
    <lineage>
        <taxon>Eukaryota</taxon>
        <taxon>Metazoa</taxon>
        <taxon>Ecdysozoa</taxon>
        <taxon>Arthropoda</taxon>
        <taxon>Hexapoda</taxon>
        <taxon>Insecta</taxon>
        <taxon>Pterygota</taxon>
        <taxon>Neoptera</taxon>
        <taxon>Endopterygota</taxon>
        <taxon>Lepidoptera</taxon>
        <taxon>Glossata</taxon>
        <taxon>Ditrysia</taxon>
        <taxon>Noctuoidea</taxon>
        <taxon>Noctuidae</taxon>
        <taxon>Plusiinae</taxon>
        <taxon>Trichoplusia</taxon>
    </lineage>
</organism>
<dbReference type="SUPFAM" id="SSF49899">
    <property type="entry name" value="Concanavalin A-like lectins/glucanases"/>
    <property type="match status" value="1"/>
</dbReference>
<name>A0A7E5WCF1_TRINI</name>
<evidence type="ECO:0000259" key="2">
    <source>
        <dbReference type="PROSITE" id="PS50025"/>
    </source>
</evidence>
<keyword evidence="3" id="KW-1185">Reference proteome</keyword>
<dbReference type="PANTHER" id="PTHR15036:SF85">
    <property type="entry name" value="SP2353, ISOFORM A"/>
    <property type="match status" value="1"/>
</dbReference>
<dbReference type="CDD" id="cd00110">
    <property type="entry name" value="LamG"/>
    <property type="match status" value="1"/>
</dbReference>
<dbReference type="OrthoDB" id="430340at2759"/>
<gene>
    <name evidence="4" type="primary">LOC113501393</name>
</gene>
<dbReference type="AlphaFoldDB" id="A0A7E5WCF1"/>
<sequence length="289" mass="31948">MTTDHKDALHIQGRNVADCDGTACGEEACGGACVVEGGRARCACAAGPRCRRYAPCSRVCRPPGGRCRRDSCVCAAGYAGLFCDTKINVTIPQFDGTSLVSLGRRAASTHTNHQRVAPSLAKPNYMTLNFTTPEPNGLLMWILMDADYIGLGLENGYLRLVWSFHRNNDVTRTEPSRTLARLLPHAGFLTDAEWHTLELKMDSQNITLTVDRTLVYAEEPGLVQGTDYEEIDVFIGGITEQEHAIAKKIFPYNFKGCIDHISTREKSYVTNYTELYSENVKSCQLFPPT</sequence>
<dbReference type="RefSeq" id="XP_026738324.1">
    <property type="nucleotide sequence ID" value="XM_026882523.1"/>
</dbReference>
<dbReference type="InterPro" id="IPR050372">
    <property type="entry name" value="Neurexin-related_CASP"/>
</dbReference>
<accession>A0A7E5WCF1</accession>
<dbReference type="GO" id="GO:0016020">
    <property type="term" value="C:membrane"/>
    <property type="evidence" value="ECO:0007669"/>
    <property type="project" value="UniProtKB-SubCell"/>
</dbReference>
<evidence type="ECO:0000313" key="4">
    <source>
        <dbReference type="RefSeq" id="XP_026738324.1"/>
    </source>
</evidence>